<evidence type="ECO:0000256" key="2">
    <source>
        <dbReference type="ARBA" id="ARBA00008226"/>
    </source>
</evidence>
<accession>A0A382AF33</accession>
<evidence type="ECO:0000256" key="9">
    <source>
        <dbReference type="ARBA" id="ARBA00022917"/>
    </source>
</evidence>
<evidence type="ECO:0000256" key="8">
    <source>
        <dbReference type="ARBA" id="ARBA00022840"/>
    </source>
</evidence>
<evidence type="ECO:0000256" key="3">
    <source>
        <dbReference type="ARBA" id="ARBA00011738"/>
    </source>
</evidence>
<feature type="domain" description="Aminoacyl-transfer RNA synthetases class-II family profile" evidence="13">
    <location>
        <begin position="21"/>
        <end position="325"/>
    </location>
</feature>
<dbReference type="EC" id="6.1.1.21" evidence="4"/>
<dbReference type="EMBL" id="UINC01025077">
    <property type="protein sequence ID" value="SVA99989.1"/>
    <property type="molecule type" value="Genomic_DNA"/>
</dbReference>
<dbReference type="Gene3D" id="3.30.930.10">
    <property type="entry name" value="Bira Bifunctional Protein, Domain 2"/>
    <property type="match status" value="1"/>
</dbReference>
<sequence length="422" mass="48396">MAKLQAVRGMHDILMHETPNWEFLEKSIRFTLNQYCYKEIRLPILEKTELFKHAIGDNTDIVSKEMYSFEDKNKSSLTLRPEGTASCVRAGIEHGLFYNQIQRLWYMGPMFRYEKPQKGRQRQFHQLGVEAFGLSGPDIDAEQIMMCDRMWKQLKIKNINLQINSLGTPESRLNYRNILVDYFSSNRNDLDEDSLIRLEKNPLRILDSKNPDMKSLIKNAPNISEYLDIESADHFAELRELLDYANIKYNTDSKLVRGLDYYGKTVYEWTTRELGAQDTVCAGGRYDDLIKNHGSSPTPAIGFAIGIERLLELVDLENVVAKNTPHVYLLIAGDKARKFGLLLAEEVRNQLPNVKILTNCGGGSLKNQFKKADKSGAEIALILGENELERKQLTVKYLRDEKPQVTIKYSEISNFLSKALSI</sequence>
<protein>
    <recommendedName>
        <fullName evidence="4">histidine--tRNA ligase</fullName>
        <ecNumber evidence="4">6.1.1.21</ecNumber>
    </recommendedName>
    <alternativeName>
        <fullName evidence="11">Histidyl-tRNA synthetase</fullName>
    </alternativeName>
</protein>
<proteinExistence type="inferred from homology"/>
<dbReference type="AlphaFoldDB" id="A0A382AF33"/>
<dbReference type="InterPro" id="IPR041715">
    <property type="entry name" value="HisRS-like_core"/>
</dbReference>
<evidence type="ECO:0000256" key="10">
    <source>
        <dbReference type="ARBA" id="ARBA00023146"/>
    </source>
</evidence>
<name>A0A382AF33_9ZZZZ</name>
<evidence type="ECO:0000256" key="11">
    <source>
        <dbReference type="ARBA" id="ARBA00030619"/>
    </source>
</evidence>
<evidence type="ECO:0000256" key="4">
    <source>
        <dbReference type="ARBA" id="ARBA00012815"/>
    </source>
</evidence>
<gene>
    <name evidence="14" type="ORF">METZ01_LOCUS152843</name>
</gene>
<keyword evidence="9" id="KW-0648">Protein biosynthesis</keyword>
<dbReference type="CDD" id="cd00773">
    <property type="entry name" value="HisRS-like_core"/>
    <property type="match status" value="1"/>
</dbReference>
<dbReference type="PROSITE" id="PS50862">
    <property type="entry name" value="AA_TRNA_LIGASE_II"/>
    <property type="match status" value="1"/>
</dbReference>
<dbReference type="Pfam" id="PF03129">
    <property type="entry name" value="HGTP_anticodon"/>
    <property type="match status" value="1"/>
</dbReference>
<evidence type="ECO:0000256" key="12">
    <source>
        <dbReference type="ARBA" id="ARBA00047639"/>
    </source>
</evidence>
<dbReference type="GO" id="GO:0006427">
    <property type="term" value="P:histidyl-tRNA aminoacylation"/>
    <property type="evidence" value="ECO:0007669"/>
    <property type="project" value="InterPro"/>
</dbReference>
<keyword evidence="10" id="KW-0030">Aminoacyl-tRNA synthetase</keyword>
<dbReference type="GO" id="GO:0005524">
    <property type="term" value="F:ATP binding"/>
    <property type="evidence" value="ECO:0007669"/>
    <property type="project" value="UniProtKB-KW"/>
</dbReference>
<dbReference type="SUPFAM" id="SSF52954">
    <property type="entry name" value="Class II aaRS ABD-related"/>
    <property type="match status" value="1"/>
</dbReference>
<dbReference type="InterPro" id="IPR004154">
    <property type="entry name" value="Anticodon-bd"/>
</dbReference>
<evidence type="ECO:0000256" key="7">
    <source>
        <dbReference type="ARBA" id="ARBA00022741"/>
    </source>
</evidence>
<comment type="similarity">
    <text evidence="2">Belongs to the class-II aminoacyl-tRNA synthetase family.</text>
</comment>
<evidence type="ECO:0000256" key="5">
    <source>
        <dbReference type="ARBA" id="ARBA00022490"/>
    </source>
</evidence>
<comment type="subunit">
    <text evidence="3">Homodimer.</text>
</comment>
<dbReference type="InterPro" id="IPR006195">
    <property type="entry name" value="aa-tRNA-synth_II"/>
</dbReference>
<reference evidence="14" key="1">
    <citation type="submission" date="2018-05" db="EMBL/GenBank/DDBJ databases">
        <authorList>
            <person name="Lanie J.A."/>
            <person name="Ng W.-L."/>
            <person name="Kazmierczak K.M."/>
            <person name="Andrzejewski T.M."/>
            <person name="Davidsen T.M."/>
            <person name="Wayne K.J."/>
            <person name="Tettelin H."/>
            <person name="Glass J.I."/>
            <person name="Rusch D."/>
            <person name="Podicherti R."/>
            <person name="Tsui H.-C.T."/>
            <person name="Winkler M.E."/>
        </authorList>
    </citation>
    <scope>NUCLEOTIDE SEQUENCE</scope>
</reference>
<dbReference type="NCBIfam" id="TIGR00442">
    <property type="entry name" value="hisS"/>
    <property type="match status" value="1"/>
</dbReference>
<dbReference type="FunFam" id="3.30.930.10:FF:000005">
    <property type="entry name" value="Histidine--tRNA ligase"/>
    <property type="match status" value="1"/>
</dbReference>
<dbReference type="HAMAP" id="MF_00127">
    <property type="entry name" value="His_tRNA_synth"/>
    <property type="match status" value="1"/>
</dbReference>
<dbReference type="InterPro" id="IPR036621">
    <property type="entry name" value="Anticodon-bd_dom_sf"/>
</dbReference>
<evidence type="ECO:0000256" key="1">
    <source>
        <dbReference type="ARBA" id="ARBA00004496"/>
    </source>
</evidence>
<dbReference type="InterPro" id="IPR015807">
    <property type="entry name" value="His-tRNA-ligase"/>
</dbReference>
<keyword evidence="5" id="KW-0963">Cytoplasm</keyword>
<dbReference type="PIRSF" id="PIRSF001549">
    <property type="entry name" value="His-tRNA_synth"/>
    <property type="match status" value="1"/>
</dbReference>
<dbReference type="GO" id="GO:0005737">
    <property type="term" value="C:cytoplasm"/>
    <property type="evidence" value="ECO:0007669"/>
    <property type="project" value="UniProtKB-SubCell"/>
</dbReference>
<keyword evidence="7" id="KW-0547">Nucleotide-binding</keyword>
<comment type="catalytic activity">
    <reaction evidence="12">
        <text>tRNA(His) + L-histidine + ATP = L-histidyl-tRNA(His) + AMP + diphosphate + H(+)</text>
        <dbReference type="Rhea" id="RHEA:17313"/>
        <dbReference type="Rhea" id="RHEA-COMP:9665"/>
        <dbReference type="Rhea" id="RHEA-COMP:9689"/>
        <dbReference type="ChEBI" id="CHEBI:15378"/>
        <dbReference type="ChEBI" id="CHEBI:30616"/>
        <dbReference type="ChEBI" id="CHEBI:33019"/>
        <dbReference type="ChEBI" id="CHEBI:57595"/>
        <dbReference type="ChEBI" id="CHEBI:78442"/>
        <dbReference type="ChEBI" id="CHEBI:78527"/>
        <dbReference type="ChEBI" id="CHEBI:456215"/>
        <dbReference type="EC" id="6.1.1.21"/>
    </reaction>
</comment>
<keyword evidence="6" id="KW-0436">Ligase</keyword>
<dbReference type="GO" id="GO:0004821">
    <property type="term" value="F:histidine-tRNA ligase activity"/>
    <property type="evidence" value="ECO:0007669"/>
    <property type="project" value="UniProtKB-EC"/>
</dbReference>
<evidence type="ECO:0000313" key="14">
    <source>
        <dbReference type="EMBL" id="SVA99989.1"/>
    </source>
</evidence>
<dbReference type="SUPFAM" id="SSF55681">
    <property type="entry name" value="Class II aaRS and biotin synthetases"/>
    <property type="match status" value="1"/>
</dbReference>
<organism evidence="14">
    <name type="scientific">marine metagenome</name>
    <dbReference type="NCBI Taxonomy" id="408172"/>
    <lineage>
        <taxon>unclassified sequences</taxon>
        <taxon>metagenomes</taxon>
        <taxon>ecological metagenomes</taxon>
    </lineage>
</organism>
<dbReference type="InterPro" id="IPR004516">
    <property type="entry name" value="HisRS/HisZ"/>
</dbReference>
<comment type="subcellular location">
    <subcellularLocation>
        <location evidence="1">Cytoplasm</location>
    </subcellularLocation>
</comment>
<evidence type="ECO:0000259" key="13">
    <source>
        <dbReference type="PROSITE" id="PS50862"/>
    </source>
</evidence>
<dbReference type="PANTHER" id="PTHR43707:SF1">
    <property type="entry name" value="HISTIDINE--TRNA LIGASE, MITOCHONDRIAL-RELATED"/>
    <property type="match status" value="1"/>
</dbReference>
<dbReference type="InterPro" id="IPR045864">
    <property type="entry name" value="aa-tRNA-synth_II/BPL/LPL"/>
</dbReference>
<dbReference type="Pfam" id="PF13393">
    <property type="entry name" value="tRNA-synt_His"/>
    <property type="match status" value="1"/>
</dbReference>
<dbReference type="PANTHER" id="PTHR43707">
    <property type="entry name" value="HISTIDYL-TRNA SYNTHETASE"/>
    <property type="match status" value="1"/>
</dbReference>
<evidence type="ECO:0000256" key="6">
    <source>
        <dbReference type="ARBA" id="ARBA00022598"/>
    </source>
</evidence>
<dbReference type="Gene3D" id="3.40.50.800">
    <property type="entry name" value="Anticodon-binding domain"/>
    <property type="match status" value="1"/>
</dbReference>
<keyword evidence="8" id="KW-0067">ATP-binding</keyword>